<reference evidence="3 5" key="1">
    <citation type="submission" date="2015-11" db="EMBL/GenBank/DDBJ databases">
        <title>Genomic analysis of 38 Legionella species identifies large and diverse effector repertoires.</title>
        <authorList>
            <person name="Burstein D."/>
            <person name="Amaro F."/>
            <person name="Zusman T."/>
            <person name="Lifshitz Z."/>
            <person name="Cohen O."/>
            <person name="Gilbert J.A."/>
            <person name="Pupko T."/>
            <person name="Shuman H.A."/>
            <person name="Segal G."/>
        </authorList>
    </citation>
    <scope>NUCLEOTIDE SEQUENCE [LARGE SCALE GENOMIC DNA]</scope>
    <source>
        <strain evidence="3 5">CDC#1407-AL-14</strain>
    </source>
</reference>
<evidence type="ECO:0000313" key="5">
    <source>
        <dbReference type="Proteomes" id="UP000054735"/>
    </source>
</evidence>
<proteinExistence type="predicted"/>
<dbReference type="Proteomes" id="UP000255066">
    <property type="component" value="Unassembled WGS sequence"/>
</dbReference>
<dbReference type="Gene3D" id="3.40.50.1000">
    <property type="entry name" value="HAD superfamily/HAD-like"/>
    <property type="match status" value="1"/>
</dbReference>
<dbReference type="Proteomes" id="UP000054735">
    <property type="component" value="Unassembled WGS sequence"/>
</dbReference>
<dbReference type="OrthoDB" id="193314at2"/>
<dbReference type="InterPro" id="IPR005519">
    <property type="entry name" value="Acid_phosphat_B-like"/>
</dbReference>
<organism evidence="4 6">
    <name type="scientific">Legionella birminghamensis</name>
    <dbReference type="NCBI Taxonomy" id="28083"/>
    <lineage>
        <taxon>Bacteria</taxon>
        <taxon>Pseudomonadati</taxon>
        <taxon>Pseudomonadota</taxon>
        <taxon>Gammaproteobacteria</taxon>
        <taxon>Legionellales</taxon>
        <taxon>Legionellaceae</taxon>
        <taxon>Legionella</taxon>
    </lineage>
</organism>
<evidence type="ECO:0000313" key="6">
    <source>
        <dbReference type="Proteomes" id="UP000255066"/>
    </source>
</evidence>
<dbReference type="STRING" id="28083.Lbir_0891"/>
<dbReference type="InterPro" id="IPR036412">
    <property type="entry name" value="HAD-like_sf"/>
</dbReference>
<dbReference type="PANTHER" id="PTHR31284:SF10">
    <property type="entry name" value="ACID PHOSPHATASE-LIKE PROTEIN"/>
    <property type="match status" value="1"/>
</dbReference>
<keyword evidence="5" id="KW-1185">Reference proteome</keyword>
<name>A0A378IBH8_9GAMM</name>
<dbReference type="SUPFAM" id="SSF56784">
    <property type="entry name" value="HAD-like"/>
    <property type="match status" value="1"/>
</dbReference>
<dbReference type="EMBL" id="UGNW01000001">
    <property type="protein sequence ID" value="STX32577.1"/>
    <property type="molecule type" value="Genomic_DNA"/>
</dbReference>
<evidence type="ECO:0000313" key="3">
    <source>
        <dbReference type="EMBL" id="KTC74305.1"/>
    </source>
</evidence>
<gene>
    <name evidence="3" type="ORF">Lbir_0891</name>
    <name evidence="4" type="ORF">NCTC12437_02371</name>
</gene>
<dbReference type="AlphaFoldDB" id="A0A378IBH8"/>
<evidence type="ECO:0000256" key="1">
    <source>
        <dbReference type="ARBA" id="ARBA00022729"/>
    </source>
</evidence>
<dbReference type="InterPro" id="IPR014403">
    <property type="entry name" value="APS1/VSP"/>
</dbReference>
<dbReference type="Pfam" id="PF03767">
    <property type="entry name" value="Acid_phosphat_B"/>
    <property type="match status" value="1"/>
</dbReference>
<accession>A0A378IBH8</accession>
<evidence type="ECO:0000256" key="2">
    <source>
        <dbReference type="ARBA" id="ARBA00023180"/>
    </source>
</evidence>
<keyword evidence="2" id="KW-0325">Glycoprotein</keyword>
<keyword evidence="1" id="KW-0732">Signal</keyword>
<dbReference type="RefSeq" id="WP_058522990.1">
    <property type="nucleotide sequence ID" value="NZ_CAAAHV010000001.1"/>
</dbReference>
<sequence length="222" mass="25290">MTSLPQRISLVFLLLFNISTLFAEPQNLGLLKNELIHYHDDGEYEKEFNTVVCKAQHYIDKRAAQNNQRGNKQKLAIVLDIDETSLSNYRSMSEHNFSITRTGFAREILKSRGAVFASMLQLFQDAQRHNITVFFVSGRNTSERQATEKNLRSAGYNNWGGLFLKPMDYKEPSIIPFKSGTRQAIEAKGYTIVATIGDQFSDLKGGFAEKGFKLPNPYYYLP</sequence>
<reference evidence="4 6" key="2">
    <citation type="submission" date="2018-06" db="EMBL/GenBank/DDBJ databases">
        <authorList>
            <consortium name="Pathogen Informatics"/>
            <person name="Doyle S."/>
        </authorList>
    </citation>
    <scope>NUCLEOTIDE SEQUENCE [LARGE SCALE GENOMIC DNA]</scope>
    <source>
        <strain evidence="4 6">NCTC12437</strain>
    </source>
</reference>
<evidence type="ECO:0000313" key="4">
    <source>
        <dbReference type="EMBL" id="STX32577.1"/>
    </source>
</evidence>
<dbReference type="InterPro" id="IPR023214">
    <property type="entry name" value="HAD_sf"/>
</dbReference>
<protein>
    <submittedName>
        <fullName evidence="4">Acid phosphatase, class B</fullName>
    </submittedName>
</protein>
<dbReference type="EMBL" id="LNXT01000011">
    <property type="protein sequence ID" value="KTC74305.1"/>
    <property type="molecule type" value="Genomic_DNA"/>
</dbReference>
<dbReference type="PANTHER" id="PTHR31284">
    <property type="entry name" value="ACID PHOSPHATASE-LIKE PROTEIN"/>
    <property type="match status" value="1"/>
</dbReference>
<dbReference type="PIRSF" id="PIRSF002674">
    <property type="entry name" value="VSP"/>
    <property type="match status" value="1"/>
</dbReference>